<feature type="transmembrane region" description="Helical" evidence="1">
    <location>
        <begin position="20"/>
        <end position="40"/>
    </location>
</feature>
<proteinExistence type="predicted"/>
<reference evidence="2 3" key="1">
    <citation type="submission" date="2016-11" db="EMBL/GenBank/DDBJ databases">
        <authorList>
            <person name="Jaros S."/>
            <person name="Januszkiewicz K."/>
            <person name="Wedrychowicz H."/>
        </authorList>
    </citation>
    <scope>NUCLEOTIDE SEQUENCE [LARGE SCALE GENOMIC DNA]</scope>
    <source>
        <strain evidence="2 3">DSM 44666</strain>
    </source>
</reference>
<gene>
    <name evidence="2" type="ORF">SAMN05444392_102235</name>
</gene>
<dbReference type="InterPro" id="IPR010897">
    <property type="entry name" value="Spore_II_P"/>
</dbReference>
<evidence type="ECO:0000313" key="3">
    <source>
        <dbReference type="Proteomes" id="UP000184476"/>
    </source>
</evidence>
<dbReference type="NCBIfam" id="TIGR02867">
    <property type="entry name" value="spore_II_P"/>
    <property type="match status" value="1"/>
</dbReference>
<protein>
    <submittedName>
        <fullName evidence="2">Stage II sporulation protein P</fullName>
    </submittedName>
</protein>
<dbReference type="Pfam" id="PF07454">
    <property type="entry name" value="SpoIIP"/>
    <property type="match status" value="1"/>
</dbReference>
<dbReference type="EMBL" id="FQVL01000002">
    <property type="protein sequence ID" value="SHE65370.1"/>
    <property type="molecule type" value="Genomic_DNA"/>
</dbReference>
<name>A0A1M4V909_9BACL</name>
<accession>A0A1M4V909</accession>
<sequence>MNRSPFATISFARPKVRRIFVLLFVGTAILFSMIGGFAMLQAESNVRQTEGSPLTNRVTPKTLLMVLGESIPYLDEQVNQSKDRILSRLFFELVTSINPKDPRTLLGRELPMFALYDANIIAASPGVDYTSIPVESPPPPDLEKAIISSTDDLERDESEQIKELGQPLVLVYHTHYWESYLSEVGTKQPSRAVSIDKKRNINQVGKRLAKRLQALHVGAIASQSQPKTNSRFAYRVSRKKIRQVMQQHPQLTYLIDVHRDSRPRNKTTIQIGGLSYARLSFVVGKSSSYYPQNRSLAKQLHQKINQLYPGLSSSVIEKPRTRGINGEYNQSLSPNSLLVEVGGVGNTFNEAYRSVDVLAKVLSKEVLETIPVMKAR</sequence>
<dbReference type="RefSeq" id="WP_073153563.1">
    <property type="nucleotide sequence ID" value="NZ_FQVL01000002.1"/>
</dbReference>
<keyword evidence="1" id="KW-0812">Transmembrane</keyword>
<evidence type="ECO:0000313" key="2">
    <source>
        <dbReference type="EMBL" id="SHE65370.1"/>
    </source>
</evidence>
<organism evidence="2 3">
    <name type="scientific">Seinonella peptonophila</name>
    <dbReference type="NCBI Taxonomy" id="112248"/>
    <lineage>
        <taxon>Bacteria</taxon>
        <taxon>Bacillati</taxon>
        <taxon>Bacillota</taxon>
        <taxon>Bacilli</taxon>
        <taxon>Bacillales</taxon>
        <taxon>Thermoactinomycetaceae</taxon>
        <taxon>Seinonella</taxon>
    </lineage>
</organism>
<dbReference type="Proteomes" id="UP000184476">
    <property type="component" value="Unassembled WGS sequence"/>
</dbReference>
<dbReference type="STRING" id="112248.SAMN05444392_102235"/>
<keyword evidence="3" id="KW-1185">Reference proteome</keyword>
<keyword evidence="1" id="KW-0472">Membrane</keyword>
<evidence type="ECO:0000256" key="1">
    <source>
        <dbReference type="SAM" id="Phobius"/>
    </source>
</evidence>
<keyword evidence="1" id="KW-1133">Transmembrane helix</keyword>
<dbReference type="OrthoDB" id="1633470at2"/>
<dbReference type="AlphaFoldDB" id="A0A1M4V909"/>